<dbReference type="PROSITE" id="PS51891">
    <property type="entry name" value="CENP_V_GFA"/>
    <property type="match status" value="1"/>
</dbReference>
<dbReference type="InterPro" id="IPR010259">
    <property type="entry name" value="S8pro/Inhibitor_I9"/>
</dbReference>
<evidence type="ECO:0000256" key="1">
    <source>
        <dbReference type="ARBA" id="ARBA00005495"/>
    </source>
</evidence>
<dbReference type="STRING" id="1330021.A0A367LG01"/>
<evidence type="ECO:0000256" key="6">
    <source>
        <dbReference type="ARBA" id="ARBA00022801"/>
    </source>
</evidence>
<dbReference type="GO" id="GO:0005576">
    <property type="term" value="C:extracellular region"/>
    <property type="evidence" value="ECO:0007669"/>
    <property type="project" value="UniProtKB-ARBA"/>
</dbReference>
<proteinExistence type="inferred from homology"/>
<dbReference type="PRINTS" id="PR00723">
    <property type="entry name" value="SUBTILISIN"/>
</dbReference>
<evidence type="ECO:0000256" key="4">
    <source>
        <dbReference type="ARBA" id="ARBA00022723"/>
    </source>
</evidence>
<dbReference type="InterPro" id="IPR023827">
    <property type="entry name" value="Peptidase_S8_Asp-AS"/>
</dbReference>
<evidence type="ECO:0000313" key="13">
    <source>
        <dbReference type="EMBL" id="RCI13182.1"/>
    </source>
</evidence>
<dbReference type="OrthoDB" id="5422068at2759"/>
<evidence type="ECO:0000256" key="7">
    <source>
        <dbReference type="ARBA" id="ARBA00022825"/>
    </source>
</evidence>
<keyword evidence="4" id="KW-0479">Metal-binding</keyword>
<comment type="similarity">
    <text evidence="1">Belongs to the Gfa family.</text>
</comment>
<dbReference type="InterPro" id="IPR006913">
    <property type="entry name" value="CENP-V/GFA"/>
</dbReference>
<keyword evidence="5" id="KW-0732">Signal</keyword>
<evidence type="ECO:0000313" key="14">
    <source>
        <dbReference type="Proteomes" id="UP000253664"/>
    </source>
</evidence>
<dbReference type="GO" id="GO:0046872">
    <property type="term" value="F:metal ion binding"/>
    <property type="evidence" value="ECO:0007669"/>
    <property type="project" value="UniProtKB-KW"/>
</dbReference>
<evidence type="ECO:0000256" key="8">
    <source>
        <dbReference type="ARBA" id="ARBA00022833"/>
    </source>
</evidence>
<evidence type="ECO:0000256" key="11">
    <source>
        <dbReference type="SAM" id="MobiDB-lite"/>
    </source>
</evidence>
<reference evidence="13 14" key="1">
    <citation type="journal article" date="2015" name="BMC Genomics">
        <title>Insights from the genome of Ophiocordyceps polyrhachis-furcata to pathogenicity and host specificity in insect fungi.</title>
        <authorList>
            <person name="Wichadakul D."/>
            <person name="Kobmoo N."/>
            <person name="Ingsriswang S."/>
            <person name="Tangphatsornruang S."/>
            <person name="Chantasingh D."/>
            <person name="Luangsa-ard J.J."/>
            <person name="Eurwilaichitr L."/>
        </authorList>
    </citation>
    <scope>NUCLEOTIDE SEQUENCE [LARGE SCALE GENOMIC DNA]</scope>
    <source>
        <strain evidence="13 14">BCC 54312</strain>
    </source>
</reference>
<dbReference type="Proteomes" id="UP000253664">
    <property type="component" value="Unassembled WGS sequence"/>
</dbReference>
<dbReference type="InterPro" id="IPR036852">
    <property type="entry name" value="Peptidase_S8/S53_dom_sf"/>
</dbReference>
<dbReference type="InterPro" id="IPR015500">
    <property type="entry name" value="Peptidase_S8_subtilisin-rel"/>
</dbReference>
<evidence type="ECO:0000256" key="2">
    <source>
        <dbReference type="ARBA" id="ARBA00011073"/>
    </source>
</evidence>
<keyword evidence="7 9" id="KW-0720">Serine protease</keyword>
<dbReference type="PROSITE" id="PS00137">
    <property type="entry name" value="SUBTILASE_HIS"/>
    <property type="match status" value="1"/>
</dbReference>
<dbReference type="EMBL" id="LKCN02000007">
    <property type="protein sequence ID" value="RCI13182.1"/>
    <property type="molecule type" value="Genomic_DNA"/>
</dbReference>
<dbReference type="InterPro" id="IPR050131">
    <property type="entry name" value="Peptidase_S8_subtilisin-like"/>
</dbReference>
<evidence type="ECO:0000256" key="3">
    <source>
        <dbReference type="ARBA" id="ARBA00022670"/>
    </source>
</evidence>
<dbReference type="Gene3D" id="3.40.50.200">
    <property type="entry name" value="Peptidase S8/S53 domain"/>
    <property type="match status" value="1"/>
</dbReference>
<evidence type="ECO:0000256" key="5">
    <source>
        <dbReference type="ARBA" id="ARBA00022729"/>
    </source>
</evidence>
<feature type="active site" description="Charge relay system" evidence="9">
    <location>
        <position position="814"/>
    </location>
</feature>
<dbReference type="Gene3D" id="3.90.1590.10">
    <property type="entry name" value="glutathione-dependent formaldehyde- activating enzyme (gfa)"/>
    <property type="match status" value="1"/>
</dbReference>
<dbReference type="Pfam" id="PF04828">
    <property type="entry name" value="GFA"/>
    <property type="match status" value="2"/>
</dbReference>
<keyword evidence="14" id="KW-1185">Reference proteome</keyword>
<dbReference type="PANTHER" id="PTHR43806">
    <property type="entry name" value="PEPTIDASE S8"/>
    <property type="match status" value="1"/>
</dbReference>
<dbReference type="GO" id="GO:0016846">
    <property type="term" value="F:carbon-sulfur lyase activity"/>
    <property type="evidence" value="ECO:0007669"/>
    <property type="project" value="InterPro"/>
</dbReference>
<feature type="domain" description="CENP-V/GFA" evidence="12">
    <location>
        <begin position="986"/>
        <end position="1097"/>
    </location>
</feature>
<dbReference type="Pfam" id="PF05922">
    <property type="entry name" value="Inhibitor_I9"/>
    <property type="match status" value="1"/>
</dbReference>
<gene>
    <name evidence="13" type="ORF">L249_0230</name>
</gene>
<dbReference type="GO" id="GO:0006508">
    <property type="term" value="P:proteolysis"/>
    <property type="evidence" value="ECO:0007669"/>
    <property type="project" value="UniProtKB-KW"/>
</dbReference>
<dbReference type="SUPFAM" id="SSF51316">
    <property type="entry name" value="Mss4-like"/>
    <property type="match status" value="2"/>
</dbReference>
<dbReference type="GO" id="GO:0004252">
    <property type="term" value="F:serine-type endopeptidase activity"/>
    <property type="evidence" value="ECO:0007669"/>
    <property type="project" value="UniProtKB-UniRule"/>
</dbReference>
<sequence length="1333" mass="144582">MSHAVQASLAYRPQLLLRSFPKPHSFKALLLRSLPVYLSASSQIHACLLISFFSDPFLSPFPWLHHAATIIYGSGPPALYSAPEATSFFSSHEFSSDPFLSPFPWLYHALPPEATSFFSSHEYECNFNSCLCNMAFLERVLLLGLAAVSSAKIALREDVLASIPPYPIKLGAVEWTPQMIASKLEQDEDQGADIPWFANVDVTGSRRKAFDIRDPLVEVDLSETHVDDEAGQYRAVISNYTNKLIGIVQQSTKNYKTRNTVLLDVAREKLAGKYLNGGSLGETITLTDGTTLDRAVLGDLVVNGPRRRSARRLGDDYIVPLPRTDGRPSMALVFNQAQTDVIRLVKVKHRVPLIYTQHHVILWTPTPTKQAPGLHESGPSGEPELAPASSIGKPWRPRPSSPPSTGTSRNPHPSSATFALSVRKPQPSSPNLSAGASTSSQPHSDSSAGASSPPNLQQTCRSANLPCDLDGVPGWAVTLKPGLTDSQAQKHIDWVNQLPTTREPSGAQGIYKYGRFRGYAGNFNDDAAKQIKSRPEVDLIIPNGLRPTALMAHQNDSSWNLESLIPPAVGPGYKYHSQAGEGMFAYILDTGINSRHTDFGDRVTDNRCFAPAPDCESPGPVPGKSNLDIDRQDGHGTAVASVLGGRRLGVAKKVSIIDVRIYSRYFCSQRRTTRVFAPDSAILQALSWVVADVEAKGRQRKSVINFSTGHSIYRPEHSTGYACMQSQSVESFFKTAYDSGILPIASSGNDGIPGEWSREKNSKFLNVGAHDNSLTEAGFSNHGHAVDILAPGVQVVAADAAMEAGGTKFVSGTSVAAPHVAGLAVYLMAQGKVDGPQSVMNAILEMASCDVNVLTANVFGVLQGTARQSPTRRQRLFNDGNYGSEPWKQGTLPQPPYGIYVEYRVPTYLLVPPLFFFYLIFFFTMTGGGQPTGSASRTRPCVQCQNRTLIINLSHDDAPSPPPLLLLLLPLTPKPMAEATQTTKTLEAECHCGKVHLAFDVPVSQLPLRVYLCHCSKCRYGTGSLCIFHTVITRDGPPRFLGHSTEANLTSYLAPGATYSYDFCSTCGCHVAGVSQDRKFWTVASSIFKDHGPGTFQIRQHVFSESAKGGGLSSVVSRVAGDAMNSWNPAADESTAQLVECEPETAPDGTQRLRAQCWCGGVSFTVSRPTSEVVEDAYMSRFVSPLDGRKWKAVLDSCDDCRRVTGTHLTGWAFVPLAVCDPAIGVDLAIGTAKTYASSEGVLRSFCRVCGATVFFSSKKRQPSERQAVVDLAVGILRAPEGVMAEHWLTWRARPAHVGSGLAFDADFTEALTGGMKAWTEEKYGEAVEFDTM</sequence>
<name>A0A367LG01_9HYPO</name>
<dbReference type="PANTHER" id="PTHR43806:SF58">
    <property type="entry name" value="ALKALINE PROTEASE 1-RELATED"/>
    <property type="match status" value="1"/>
</dbReference>
<organism evidence="13 14">
    <name type="scientific">Ophiocordyceps polyrhachis-furcata BCC 54312</name>
    <dbReference type="NCBI Taxonomy" id="1330021"/>
    <lineage>
        <taxon>Eukaryota</taxon>
        <taxon>Fungi</taxon>
        <taxon>Dikarya</taxon>
        <taxon>Ascomycota</taxon>
        <taxon>Pezizomycotina</taxon>
        <taxon>Sordariomycetes</taxon>
        <taxon>Hypocreomycetidae</taxon>
        <taxon>Hypocreales</taxon>
        <taxon>Ophiocordycipitaceae</taxon>
        <taxon>Ophiocordyceps</taxon>
    </lineage>
</organism>
<accession>A0A367LG01</accession>
<dbReference type="PROSITE" id="PS51892">
    <property type="entry name" value="SUBTILASE"/>
    <property type="match status" value="1"/>
</dbReference>
<keyword evidence="6 9" id="KW-0378">Hydrolase</keyword>
<dbReference type="InterPro" id="IPR023828">
    <property type="entry name" value="Peptidase_S8_Ser-AS"/>
</dbReference>
<feature type="region of interest" description="Disordered" evidence="11">
    <location>
        <begin position="367"/>
        <end position="462"/>
    </location>
</feature>
<evidence type="ECO:0000256" key="10">
    <source>
        <dbReference type="RuleBase" id="RU003355"/>
    </source>
</evidence>
<dbReference type="PROSITE" id="PS00138">
    <property type="entry name" value="SUBTILASE_SER"/>
    <property type="match status" value="1"/>
</dbReference>
<dbReference type="PROSITE" id="PS00136">
    <property type="entry name" value="SUBTILASE_ASP"/>
    <property type="match status" value="1"/>
</dbReference>
<feature type="active site" description="Charge relay system" evidence="9">
    <location>
        <position position="589"/>
    </location>
</feature>
<evidence type="ECO:0000259" key="12">
    <source>
        <dbReference type="PROSITE" id="PS51891"/>
    </source>
</evidence>
<keyword evidence="8" id="KW-0862">Zinc</keyword>
<dbReference type="Pfam" id="PF00082">
    <property type="entry name" value="Peptidase_S8"/>
    <property type="match status" value="1"/>
</dbReference>
<feature type="active site" description="Charge relay system" evidence="9">
    <location>
        <position position="635"/>
    </location>
</feature>
<dbReference type="SUPFAM" id="SSF54897">
    <property type="entry name" value="Protease propeptides/inhibitors"/>
    <property type="match status" value="1"/>
</dbReference>
<dbReference type="InterPro" id="IPR011057">
    <property type="entry name" value="Mss4-like_sf"/>
</dbReference>
<dbReference type="InterPro" id="IPR000209">
    <property type="entry name" value="Peptidase_S8/S53_dom"/>
</dbReference>
<dbReference type="SUPFAM" id="SSF52743">
    <property type="entry name" value="Subtilisin-like"/>
    <property type="match status" value="1"/>
</dbReference>
<feature type="compositionally biased region" description="Polar residues" evidence="11">
    <location>
        <begin position="429"/>
        <end position="462"/>
    </location>
</feature>
<comment type="similarity">
    <text evidence="2 9 10">Belongs to the peptidase S8 family.</text>
</comment>
<dbReference type="InterPro" id="IPR022398">
    <property type="entry name" value="Peptidase_S8_His-AS"/>
</dbReference>
<evidence type="ECO:0000256" key="9">
    <source>
        <dbReference type="PROSITE-ProRule" id="PRU01240"/>
    </source>
</evidence>
<comment type="caution">
    <text evidence="13">The sequence shown here is derived from an EMBL/GenBank/DDBJ whole genome shotgun (WGS) entry which is preliminary data.</text>
</comment>
<protein>
    <recommendedName>
        <fullName evidence="12">CENP-V/GFA domain-containing protein</fullName>
    </recommendedName>
</protein>
<keyword evidence="3 9" id="KW-0645">Protease</keyword>
<dbReference type="Gene3D" id="2.170.150.70">
    <property type="match status" value="1"/>
</dbReference>